<dbReference type="Pfam" id="PF00486">
    <property type="entry name" value="Trans_reg_C"/>
    <property type="match status" value="1"/>
</dbReference>
<keyword evidence="3" id="KW-0805">Transcription regulation</keyword>
<dbReference type="InterPro" id="IPR001789">
    <property type="entry name" value="Sig_transdc_resp-reg_receiver"/>
</dbReference>
<dbReference type="InterPro" id="IPR036388">
    <property type="entry name" value="WH-like_DNA-bd_sf"/>
</dbReference>
<evidence type="ECO:0000256" key="3">
    <source>
        <dbReference type="ARBA" id="ARBA00023015"/>
    </source>
</evidence>
<dbReference type="InterPro" id="IPR039420">
    <property type="entry name" value="WalR-like"/>
</dbReference>
<dbReference type="InterPro" id="IPR016032">
    <property type="entry name" value="Sig_transdc_resp-reg_C-effctor"/>
</dbReference>
<dbReference type="RefSeq" id="WP_320941655.1">
    <property type="nucleotide sequence ID" value="NZ_BAABEU010000008.1"/>
</dbReference>
<keyword evidence="2" id="KW-0902">Two-component regulatory system</keyword>
<keyword evidence="11" id="KW-1185">Reference proteome</keyword>
<evidence type="ECO:0000256" key="2">
    <source>
        <dbReference type="ARBA" id="ARBA00023012"/>
    </source>
</evidence>
<accession>A0ABZ0SM92</accession>
<evidence type="ECO:0000256" key="1">
    <source>
        <dbReference type="ARBA" id="ARBA00022553"/>
    </source>
</evidence>
<evidence type="ECO:0000313" key="10">
    <source>
        <dbReference type="EMBL" id="WPR88938.1"/>
    </source>
</evidence>
<evidence type="ECO:0000259" key="9">
    <source>
        <dbReference type="PROSITE" id="PS51755"/>
    </source>
</evidence>
<dbReference type="PROSITE" id="PS51755">
    <property type="entry name" value="OMPR_PHOB"/>
    <property type="match status" value="1"/>
</dbReference>
<sequence>MVEFVRSARVSWSAQRCRHRVETSVQFRILRFVSTECARVLLAEDDVRLAEMLADLLESEGHEVTVVHDGQRALHEAMTRSFDVLVFDRGLPSREGLDVIEALRGRGNTVPALILSALGNPADRVEGLQRGAEDYLAKPFDIDELLARINVLRRKSAAPTEGVRVPGGVLYPSRHEVEREDGVVILSERETGLLATLARRPTQVFTRAELLERVFADAEETGVVDAYVHHLRKKLGRACVLTVRGVGYALGSVS</sequence>
<organism evidence="10 11">
    <name type="scientific">Microbacterium rhizosphaerae</name>
    <dbReference type="NCBI Taxonomy" id="1678237"/>
    <lineage>
        <taxon>Bacteria</taxon>
        <taxon>Bacillati</taxon>
        <taxon>Actinomycetota</taxon>
        <taxon>Actinomycetes</taxon>
        <taxon>Micrococcales</taxon>
        <taxon>Microbacteriaceae</taxon>
        <taxon>Microbacterium</taxon>
    </lineage>
</organism>
<evidence type="ECO:0000259" key="8">
    <source>
        <dbReference type="PROSITE" id="PS50110"/>
    </source>
</evidence>
<dbReference type="CDD" id="cd00383">
    <property type="entry name" value="trans_reg_C"/>
    <property type="match status" value="1"/>
</dbReference>
<dbReference type="SUPFAM" id="SSF52172">
    <property type="entry name" value="CheY-like"/>
    <property type="match status" value="1"/>
</dbReference>
<name>A0ABZ0SM92_9MICO</name>
<dbReference type="SMART" id="SM00448">
    <property type="entry name" value="REC"/>
    <property type="match status" value="1"/>
</dbReference>
<evidence type="ECO:0000313" key="11">
    <source>
        <dbReference type="Proteomes" id="UP001323798"/>
    </source>
</evidence>
<evidence type="ECO:0000256" key="6">
    <source>
        <dbReference type="PROSITE-ProRule" id="PRU00169"/>
    </source>
</evidence>
<dbReference type="PANTHER" id="PTHR48111:SF1">
    <property type="entry name" value="TWO-COMPONENT RESPONSE REGULATOR ORR33"/>
    <property type="match status" value="1"/>
</dbReference>
<feature type="domain" description="OmpR/PhoB-type" evidence="9">
    <location>
        <begin position="160"/>
        <end position="252"/>
    </location>
</feature>
<dbReference type="Pfam" id="PF00072">
    <property type="entry name" value="Response_reg"/>
    <property type="match status" value="1"/>
</dbReference>
<dbReference type="PROSITE" id="PS50110">
    <property type="entry name" value="RESPONSE_REGULATORY"/>
    <property type="match status" value="1"/>
</dbReference>
<dbReference type="PANTHER" id="PTHR48111">
    <property type="entry name" value="REGULATOR OF RPOS"/>
    <property type="match status" value="1"/>
</dbReference>
<evidence type="ECO:0000256" key="5">
    <source>
        <dbReference type="ARBA" id="ARBA00023163"/>
    </source>
</evidence>
<feature type="DNA-binding region" description="OmpR/PhoB-type" evidence="7">
    <location>
        <begin position="160"/>
        <end position="252"/>
    </location>
</feature>
<dbReference type="EMBL" id="CP139368">
    <property type="protein sequence ID" value="WPR88938.1"/>
    <property type="molecule type" value="Genomic_DNA"/>
</dbReference>
<dbReference type="Proteomes" id="UP001323798">
    <property type="component" value="Chromosome"/>
</dbReference>
<dbReference type="Gene3D" id="3.40.50.2300">
    <property type="match status" value="1"/>
</dbReference>
<dbReference type="InterPro" id="IPR011006">
    <property type="entry name" value="CheY-like_superfamily"/>
</dbReference>
<gene>
    <name evidence="10" type="ORF">SM116_14385</name>
</gene>
<dbReference type="Gene3D" id="1.10.10.10">
    <property type="entry name" value="Winged helix-like DNA-binding domain superfamily/Winged helix DNA-binding domain"/>
    <property type="match status" value="1"/>
</dbReference>
<protein>
    <submittedName>
        <fullName evidence="10">Response regulator transcription factor</fullName>
    </submittedName>
</protein>
<keyword evidence="5" id="KW-0804">Transcription</keyword>
<evidence type="ECO:0000256" key="4">
    <source>
        <dbReference type="ARBA" id="ARBA00023125"/>
    </source>
</evidence>
<dbReference type="InterPro" id="IPR001867">
    <property type="entry name" value="OmpR/PhoB-type_DNA-bd"/>
</dbReference>
<dbReference type="SMART" id="SM00862">
    <property type="entry name" value="Trans_reg_C"/>
    <property type="match status" value="1"/>
</dbReference>
<keyword evidence="1 6" id="KW-0597">Phosphoprotein</keyword>
<feature type="modified residue" description="4-aspartylphosphate" evidence="6">
    <location>
        <position position="88"/>
    </location>
</feature>
<proteinExistence type="predicted"/>
<keyword evidence="4 7" id="KW-0238">DNA-binding</keyword>
<evidence type="ECO:0000256" key="7">
    <source>
        <dbReference type="PROSITE-ProRule" id="PRU01091"/>
    </source>
</evidence>
<dbReference type="SUPFAM" id="SSF46894">
    <property type="entry name" value="C-terminal effector domain of the bipartite response regulators"/>
    <property type="match status" value="1"/>
</dbReference>
<reference evidence="10 11" key="1">
    <citation type="submission" date="2023-11" db="EMBL/GenBank/DDBJ databases">
        <title>Genome sequence of Microbacterium rhizosphaerae KACC 19337.</title>
        <authorList>
            <person name="Choi H."/>
            <person name="Kim S."/>
            <person name="Kim Y."/>
            <person name="Kwon S.-W."/>
            <person name="Heo J."/>
        </authorList>
    </citation>
    <scope>NUCLEOTIDE SEQUENCE [LARGE SCALE GENOMIC DNA]</scope>
    <source>
        <strain evidence="10 11">KACC 19337</strain>
    </source>
</reference>
<feature type="domain" description="Response regulatory" evidence="8">
    <location>
        <begin position="39"/>
        <end position="153"/>
    </location>
</feature>